<reference evidence="2" key="2">
    <citation type="submission" date="2009-08" db="EMBL/GenBank/DDBJ databases">
        <authorList>
            <person name="Shrivastava S."/>
            <person name="Brinkac L.M."/>
            <person name="Dodson R.J."/>
            <person name="Harkins D.M."/>
            <person name="Durkin A.S."/>
            <person name="Sutton G."/>
        </authorList>
    </citation>
    <scope>NUCLEOTIDE SEQUENCE</scope>
    <source>
        <strain evidence="2">Eklund 17B</strain>
    </source>
</reference>
<dbReference type="GO" id="GO:0071949">
    <property type="term" value="F:FAD binding"/>
    <property type="evidence" value="ECO:0007669"/>
    <property type="project" value="InterPro"/>
</dbReference>
<organism evidence="2">
    <name type="scientific">Clostridium botulinum (strain Eklund 17B / Type B)</name>
    <dbReference type="NCBI Taxonomy" id="935198"/>
    <lineage>
        <taxon>Bacteria</taxon>
        <taxon>Bacillati</taxon>
        <taxon>Bacillota</taxon>
        <taxon>Clostridia</taxon>
        <taxon>Eubacteriales</taxon>
        <taxon>Clostridiaceae</taxon>
        <taxon>Clostridium</taxon>
    </lineage>
</organism>
<dbReference type="InterPro" id="IPR002938">
    <property type="entry name" value="FAD-bd"/>
</dbReference>
<protein>
    <submittedName>
        <fullName evidence="2">Pyridine nucleotide-disulphide oxidoreductase domain protein</fullName>
    </submittedName>
</protein>
<dbReference type="HOGENOM" id="CLU_643577_0_0_9"/>
<dbReference type="InterPro" id="IPR036188">
    <property type="entry name" value="FAD/NAD-bd_sf"/>
</dbReference>
<evidence type="ECO:0000259" key="1">
    <source>
        <dbReference type="Pfam" id="PF01494"/>
    </source>
</evidence>
<proteinExistence type="predicted"/>
<dbReference type="KEGG" id="cbk:CLL_A1370"/>
<reference evidence="2" key="1">
    <citation type="submission" date="2009-06" db="EMBL/GenBank/DDBJ databases">
        <authorList>
            <consortium name="US DOE Joint Genome Institute (JGI-PGF)"/>
            <person name="Lucas S."/>
            <person name="Copeland A."/>
            <person name="Lapidus A."/>
            <person name="Glavina del Rio T."/>
            <person name="Dalin E."/>
            <person name="Tice H."/>
            <person name="Bruce D."/>
            <person name="Goodwin L."/>
            <person name="Pitluck S."/>
            <person name="Kyrpides N."/>
            <person name="Mavromatis K."/>
            <person name="Ivanova N."/>
            <person name="Saunders E."/>
            <person name="Brettin T."/>
            <person name="Detter J.C."/>
            <person name="Han C."/>
            <person name="Larimer F."/>
            <person name="Land M."/>
            <person name="Hauser L."/>
            <person name="Markowitz V."/>
            <person name="Cheng J.-F."/>
            <person name="Hugenholtz P."/>
            <person name="Woyke T."/>
            <person name="Wu D."/>
            <person name="Gronow S."/>
            <person name="Klenk H.-P."/>
            <person name="Eisen J.A."/>
        </authorList>
    </citation>
    <scope>NUCLEOTIDE SEQUENCE</scope>
    <source>
        <strain evidence="2">Eklund 17B</strain>
    </source>
</reference>
<dbReference type="Gene3D" id="3.50.50.60">
    <property type="entry name" value="FAD/NAD(P)-binding domain"/>
    <property type="match status" value="1"/>
</dbReference>
<dbReference type="PRINTS" id="PR00368">
    <property type="entry name" value="FADPNR"/>
</dbReference>
<feature type="domain" description="FAD-binding" evidence="1">
    <location>
        <begin position="6"/>
        <end position="195"/>
    </location>
</feature>
<dbReference type="PANTHER" id="PTHR42685">
    <property type="entry name" value="GERANYLGERANYL DIPHOSPHATE REDUCTASE"/>
    <property type="match status" value="1"/>
</dbReference>
<evidence type="ECO:0000313" key="2">
    <source>
        <dbReference type="EMBL" id="ACD21791.1"/>
    </source>
</evidence>
<dbReference type="InterPro" id="IPR050407">
    <property type="entry name" value="Geranylgeranyl_reductase"/>
</dbReference>
<sequence length="428" mass="47460">MNNIIDLLVIGAGPAGLMTAKTAAELGLKVTLIEKNRNFEQLRRACSAQFILDDGYENEFIKLEDGKILFTKNNFEVNYTGALVDVKNKYYKSPNGHKIHFALPGQKAFAVKFDKRKLLDDLYKECVNLGVDIRLSTLASGGSDNGDCVSINLKDNNNSYTLNAKKVVIAEGANAHLTGLFGFNKGRTNFATALVVKYILEGISGIEPNSWNLFYGKAFFSNAPIIIGPSLYGNNTFELTISGSANARPDSIYENVVKNSPLKKNFEAAKLIDKQGCAVKAFSSLKTPYSGNVLVIGDSAAFVEVEVQGGLMCGYHAANAINEELQGKNGFEDYTNWWKNAFEFNSDEYLLVSQGYALVPTYTDDELDYLFSLVEGKTLEGTYSQYKTPKLIWDAILLHKDKIQSERPIIYEKIKKMNTMTLTDTFNN</sequence>
<accession>B2TJF2</accession>
<dbReference type="PRINTS" id="PR00411">
    <property type="entry name" value="PNDRDTASEI"/>
</dbReference>
<gene>
    <name evidence="2" type="ordered locus">CLL_A1370</name>
</gene>
<dbReference type="EMBL" id="CP001056">
    <property type="protein sequence ID" value="ACD21791.1"/>
    <property type="molecule type" value="Genomic_DNA"/>
</dbReference>
<dbReference type="PANTHER" id="PTHR42685:SF18">
    <property type="entry name" value="DIGERANYLGERANYLGLYCEROPHOSPHOLIPID REDUCTASE"/>
    <property type="match status" value="1"/>
</dbReference>
<dbReference type="Pfam" id="PF01494">
    <property type="entry name" value="FAD_binding_3"/>
    <property type="match status" value="1"/>
</dbReference>
<dbReference type="AlphaFoldDB" id="B2TJF2"/>
<name>B2TJF2_CLOBB</name>
<dbReference type="SUPFAM" id="SSF51905">
    <property type="entry name" value="FAD/NAD(P)-binding domain"/>
    <property type="match status" value="1"/>
</dbReference>